<feature type="region of interest" description="Disordered" evidence="1">
    <location>
        <begin position="33"/>
        <end position="65"/>
    </location>
</feature>
<feature type="region of interest" description="Disordered" evidence="1">
    <location>
        <begin position="1"/>
        <end position="21"/>
    </location>
</feature>
<name>A0ABN6NXP3_9PROT</name>
<evidence type="ECO:0000256" key="1">
    <source>
        <dbReference type="SAM" id="MobiDB-lite"/>
    </source>
</evidence>
<proteinExistence type="predicted"/>
<organism evidence="2 3">
    <name type="scientific">Roseomonas fluvialis</name>
    <dbReference type="NCBI Taxonomy" id="1750527"/>
    <lineage>
        <taxon>Bacteria</taxon>
        <taxon>Pseudomonadati</taxon>
        <taxon>Pseudomonadota</taxon>
        <taxon>Alphaproteobacteria</taxon>
        <taxon>Acetobacterales</taxon>
        <taxon>Roseomonadaceae</taxon>
        <taxon>Roseomonas</taxon>
    </lineage>
</organism>
<keyword evidence="3" id="KW-1185">Reference proteome</keyword>
<dbReference type="Gene3D" id="3.40.50.150">
    <property type="entry name" value="Vaccinia Virus protein VP39"/>
    <property type="match status" value="1"/>
</dbReference>
<dbReference type="SUPFAM" id="SSF53335">
    <property type="entry name" value="S-adenosyl-L-methionine-dependent methyltransferases"/>
    <property type="match status" value="1"/>
</dbReference>
<feature type="compositionally biased region" description="Pro residues" evidence="1">
    <location>
        <begin position="38"/>
        <end position="65"/>
    </location>
</feature>
<evidence type="ECO:0000313" key="2">
    <source>
        <dbReference type="EMBL" id="BDG70815.1"/>
    </source>
</evidence>
<reference evidence="2 3" key="1">
    <citation type="journal article" date="2016" name="Microbes Environ.">
        <title>Phylogenetically diverse aerobic anoxygenic phototrophic bacteria isolated from epilithic biofilms in Tama river, Japan.</title>
        <authorList>
            <person name="Hirose S."/>
            <person name="Matsuura K."/>
            <person name="Haruta S."/>
        </authorList>
    </citation>
    <scope>NUCLEOTIDE SEQUENCE [LARGE SCALE GENOMIC DNA]</scope>
    <source>
        <strain evidence="2 3">S08</strain>
    </source>
</reference>
<sequence length="312" mass="32723">MLSRHGAGRDQGAMPWAPQGGLIRRTIDTGARLLGVRPSPPSPGAAPPPTLPATEPEPPVAPSAPPLRACHRRAWADRLWGEGMALPGGAPEVLRLAALLPLSPESTLLLAGNGAAAAGDVVAGGRGCFVAAFEPGAPAGARPARRRVTTEPLDPAAPGFRARFHHHALLLEPLRAGISPDGLLAATAAGLRPGGQLVLMDLVARGMPAGAAEARWLAAEGRPEPPAEVALPAALQRAGFDIHVVEDLGRRHRDAVLSSWQALMVALRDEPTRPAAPEAADLVAEAEAWLLRLRLMQEGRLRLLRWHASMTR</sequence>
<protein>
    <recommendedName>
        <fullName evidence="4">Class I SAM-dependent methyltransferase</fullName>
    </recommendedName>
</protein>
<dbReference type="InterPro" id="IPR029063">
    <property type="entry name" value="SAM-dependent_MTases_sf"/>
</dbReference>
<gene>
    <name evidence="2" type="ORF">Rmf_07440</name>
</gene>
<evidence type="ECO:0008006" key="4">
    <source>
        <dbReference type="Google" id="ProtNLM"/>
    </source>
</evidence>
<accession>A0ABN6NXP3</accession>
<evidence type="ECO:0000313" key="3">
    <source>
        <dbReference type="Proteomes" id="UP000831327"/>
    </source>
</evidence>
<dbReference type="EMBL" id="AP025637">
    <property type="protein sequence ID" value="BDG70815.1"/>
    <property type="molecule type" value="Genomic_DNA"/>
</dbReference>
<dbReference type="RefSeq" id="WP_244458127.1">
    <property type="nucleotide sequence ID" value="NZ_AP025637.1"/>
</dbReference>
<dbReference type="Proteomes" id="UP000831327">
    <property type="component" value="Chromosome"/>
</dbReference>